<protein>
    <submittedName>
        <fullName evidence="3">DUF4339 domain-containing protein</fullName>
    </submittedName>
</protein>
<dbReference type="InterPro" id="IPR025640">
    <property type="entry name" value="GYF_2"/>
</dbReference>
<evidence type="ECO:0000256" key="1">
    <source>
        <dbReference type="SAM" id="Phobius"/>
    </source>
</evidence>
<reference evidence="3" key="1">
    <citation type="submission" date="2020-10" db="EMBL/GenBank/DDBJ databases">
        <title>Connecting structure to function with the recovery of over 1000 high-quality activated sludge metagenome-assembled genomes encoding full-length rRNA genes using long-read sequencing.</title>
        <authorList>
            <person name="Singleton C.M."/>
            <person name="Petriglieri F."/>
            <person name="Kristensen J.M."/>
            <person name="Kirkegaard R.H."/>
            <person name="Michaelsen T.Y."/>
            <person name="Andersen M.H."/>
            <person name="Karst S.M."/>
            <person name="Dueholm M.S."/>
            <person name="Nielsen P.H."/>
            <person name="Albertsen M."/>
        </authorList>
    </citation>
    <scope>NUCLEOTIDE SEQUENCE</scope>
    <source>
        <strain evidence="3">Skiv_18-Q3-R9-52_MAXAC.067</strain>
    </source>
</reference>
<evidence type="ECO:0000313" key="3">
    <source>
        <dbReference type="EMBL" id="MBK9795336.1"/>
    </source>
</evidence>
<gene>
    <name evidence="3" type="ORF">IPP58_02355</name>
</gene>
<feature type="transmembrane region" description="Helical" evidence="1">
    <location>
        <begin position="88"/>
        <end position="111"/>
    </location>
</feature>
<organism evidence="3 4">
    <name type="scientific">Candidatus Geothrix skivensis</name>
    <dbReference type="NCBI Taxonomy" id="2954439"/>
    <lineage>
        <taxon>Bacteria</taxon>
        <taxon>Pseudomonadati</taxon>
        <taxon>Acidobacteriota</taxon>
        <taxon>Holophagae</taxon>
        <taxon>Holophagales</taxon>
        <taxon>Holophagaceae</taxon>
        <taxon>Geothrix</taxon>
    </lineage>
</organism>
<keyword evidence="1" id="KW-0472">Membrane</keyword>
<dbReference type="Proteomes" id="UP000886657">
    <property type="component" value="Unassembled WGS sequence"/>
</dbReference>
<keyword evidence="1" id="KW-1133">Transmembrane helix</keyword>
<comment type="caution">
    <text evidence="3">The sequence shown here is derived from an EMBL/GenBank/DDBJ whole genome shotgun (WGS) entry which is preliminary data.</text>
</comment>
<evidence type="ECO:0000313" key="4">
    <source>
        <dbReference type="Proteomes" id="UP000886657"/>
    </source>
</evidence>
<dbReference type="EMBL" id="JADKIO010000005">
    <property type="protein sequence ID" value="MBK9795336.1"/>
    <property type="molecule type" value="Genomic_DNA"/>
</dbReference>
<proteinExistence type="predicted"/>
<evidence type="ECO:0000259" key="2">
    <source>
        <dbReference type="Pfam" id="PF14237"/>
    </source>
</evidence>
<dbReference type="AlphaFoldDB" id="A0A9D7SEE7"/>
<dbReference type="Pfam" id="PF14237">
    <property type="entry name" value="GYF_2"/>
    <property type="match status" value="1"/>
</dbReference>
<accession>A0A9D7SEE7</accession>
<name>A0A9D7SEE7_9BACT</name>
<sequence length="310" mass="32843">MSVLWHYIQNGASLGPIPEEQLRALISSGGLRPSDQVWHEGMAGWSPIQSLPELAALVPPPAAKAAPVQAPQGQAQAPPPKSGKVWPWILGGCGVLLLLVLLGGIGIAMWMRSKVGDLQRNPAVAAAELLVRANPELEVVSTDYAKGTLTVRNRKSGETLTMDAADIKQGRLSFRDEKGSEIRFKGPEGGSGVVQIQGPEGQTSIGAGTKVQAPSWLPTYPATPVEGLMSLAGKDGITGTIVQKTQDSTAQVMESFEKALKAGGFEVNTIRNPEGGIVIGEWKGMKRHVMATIGRSQGQTVATVTYRERN</sequence>
<keyword evidence="1" id="KW-0812">Transmembrane</keyword>
<feature type="domain" description="GYF" evidence="2">
    <location>
        <begin position="5"/>
        <end position="54"/>
    </location>
</feature>